<accession>A0ABR0K4F9</accession>
<name>A0ABR0K4F9_9EURO</name>
<reference evidence="1 2" key="1">
    <citation type="submission" date="2023-08" db="EMBL/GenBank/DDBJ databases">
        <title>Black Yeasts Isolated from many extreme environments.</title>
        <authorList>
            <person name="Coleine C."/>
            <person name="Stajich J.E."/>
            <person name="Selbmann L."/>
        </authorList>
    </citation>
    <scope>NUCLEOTIDE SEQUENCE [LARGE SCALE GENOMIC DNA]</scope>
    <source>
        <strain evidence="1 2">CCFEE 5885</strain>
    </source>
</reference>
<dbReference type="Proteomes" id="UP001345013">
    <property type="component" value="Unassembled WGS sequence"/>
</dbReference>
<evidence type="ECO:0000313" key="2">
    <source>
        <dbReference type="Proteomes" id="UP001345013"/>
    </source>
</evidence>
<proteinExistence type="predicted"/>
<comment type="caution">
    <text evidence="1">The sequence shown here is derived from an EMBL/GenBank/DDBJ whole genome shotgun (WGS) entry which is preliminary data.</text>
</comment>
<keyword evidence="2" id="KW-1185">Reference proteome</keyword>
<organism evidence="1 2">
    <name type="scientific">Lithohypha guttulata</name>
    <dbReference type="NCBI Taxonomy" id="1690604"/>
    <lineage>
        <taxon>Eukaryota</taxon>
        <taxon>Fungi</taxon>
        <taxon>Dikarya</taxon>
        <taxon>Ascomycota</taxon>
        <taxon>Pezizomycotina</taxon>
        <taxon>Eurotiomycetes</taxon>
        <taxon>Chaetothyriomycetidae</taxon>
        <taxon>Chaetothyriales</taxon>
        <taxon>Trichomeriaceae</taxon>
        <taxon>Lithohypha</taxon>
    </lineage>
</organism>
<sequence length="98" mass="10720">MKVFPISDRGFLSRWDEMFKLVHRVGAFVAKRKQTKAEALAKKQAAMSKHGWLSPNFGVSPNTTANSSRRSLNAFAAAATGTEVPFKEGIGFSTTKES</sequence>
<evidence type="ECO:0000313" key="1">
    <source>
        <dbReference type="EMBL" id="KAK5084132.1"/>
    </source>
</evidence>
<dbReference type="EMBL" id="JAVRRG010000115">
    <property type="protein sequence ID" value="KAK5084132.1"/>
    <property type="molecule type" value="Genomic_DNA"/>
</dbReference>
<gene>
    <name evidence="1" type="ORF">LTR24_007557</name>
</gene>
<protein>
    <submittedName>
        <fullName evidence="1">Uncharacterized protein</fullName>
    </submittedName>
</protein>